<dbReference type="InterPro" id="IPR050961">
    <property type="entry name" value="BolA/IbaG_stress_morph_reg"/>
</dbReference>
<evidence type="ECO:0000256" key="3">
    <source>
        <dbReference type="SAM" id="MobiDB-lite"/>
    </source>
</evidence>
<dbReference type="EMBL" id="JAPTSV010000013">
    <property type="protein sequence ID" value="KAJ1521198.1"/>
    <property type="molecule type" value="Genomic_DNA"/>
</dbReference>
<comment type="similarity">
    <text evidence="1 2">Belongs to the BolA/IbaG family.</text>
</comment>
<keyword evidence="5" id="KW-1185">Reference proteome</keyword>
<feature type="region of interest" description="Disordered" evidence="3">
    <location>
        <begin position="108"/>
        <end position="129"/>
    </location>
</feature>
<evidence type="ECO:0008006" key="6">
    <source>
        <dbReference type="Google" id="ProtNLM"/>
    </source>
</evidence>
<dbReference type="Proteomes" id="UP001075354">
    <property type="component" value="Chromosome 13"/>
</dbReference>
<dbReference type="SUPFAM" id="SSF82657">
    <property type="entry name" value="BolA-like"/>
    <property type="match status" value="1"/>
</dbReference>
<proteinExistence type="inferred from homology"/>
<dbReference type="PIRSF" id="PIRSF003113">
    <property type="entry name" value="BolA"/>
    <property type="match status" value="1"/>
</dbReference>
<dbReference type="InterPro" id="IPR036065">
    <property type="entry name" value="BolA-like_sf"/>
</dbReference>
<evidence type="ECO:0000256" key="2">
    <source>
        <dbReference type="RuleBase" id="RU003860"/>
    </source>
</evidence>
<dbReference type="PANTHER" id="PTHR46229">
    <property type="entry name" value="BOLA TRANSCRIPTION REGULATOR"/>
    <property type="match status" value="1"/>
</dbReference>
<evidence type="ECO:0000256" key="1">
    <source>
        <dbReference type="ARBA" id="ARBA00005578"/>
    </source>
</evidence>
<dbReference type="PANTHER" id="PTHR46229:SF2">
    <property type="entry name" value="BOLA-LIKE PROTEIN 1"/>
    <property type="match status" value="1"/>
</dbReference>
<evidence type="ECO:0000313" key="4">
    <source>
        <dbReference type="EMBL" id="KAJ1521198.1"/>
    </source>
</evidence>
<organism evidence="4 5">
    <name type="scientific">Megalurothrips usitatus</name>
    <name type="common">bean blossom thrips</name>
    <dbReference type="NCBI Taxonomy" id="439358"/>
    <lineage>
        <taxon>Eukaryota</taxon>
        <taxon>Metazoa</taxon>
        <taxon>Ecdysozoa</taxon>
        <taxon>Arthropoda</taxon>
        <taxon>Hexapoda</taxon>
        <taxon>Insecta</taxon>
        <taxon>Pterygota</taxon>
        <taxon>Neoptera</taxon>
        <taxon>Paraneoptera</taxon>
        <taxon>Thysanoptera</taxon>
        <taxon>Terebrantia</taxon>
        <taxon>Thripoidea</taxon>
        <taxon>Thripidae</taxon>
        <taxon>Megalurothrips</taxon>
    </lineage>
</organism>
<dbReference type="GO" id="GO:0005739">
    <property type="term" value="C:mitochondrion"/>
    <property type="evidence" value="ECO:0007669"/>
    <property type="project" value="TreeGrafter"/>
</dbReference>
<evidence type="ECO:0000313" key="5">
    <source>
        <dbReference type="Proteomes" id="UP001075354"/>
    </source>
</evidence>
<dbReference type="GO" id="GO:1990229">
    <property type="term" value="C:iron-sulfur cluster assembly complex"/>
    <property type="evidence" value="ECO:0007669"/>
    <property type="project" value="UniProtKB-ARBA"/>
</dbReference>
<protein>
    <recommendedName>
        <fullName evidence="6">BolA-like protein DDB_G0274169</fullName>
    </recommendedName>
</protein>
<dbReference type="InterPro" id="IPR002634">
    <property type="entry name" value="BolA"/>
</dbReference>
<dbReference type="Gene3D" id="3.30.300.90">
    <property type="entry name" value="BolA-like"/>
    <property type="match status" value="1"/>
</dbReference>
<dbReference type="FunFam" id="3.30.300.90:FF:000001">
    <property type="entry name" value="Transcriptional regulator BolA"/>
    <property type="match status" value="1"/>
</dbReference>
<accession>A0AAV7X9U5</accession>
<reference evidence="4" key="1">
    <citation type="submission" date="2022-12" db="EMBL/GenBank/DDBJ databases">
        <title>Chromosome-level genome assembly of the bean flower thrips Megalurothrips usitatus.</title>
        <authorList>
            <person name="Ma L."/>
            <person name="Liu Q."/>
            <person name="Li H."/>
            <person name="Cai W."/>
        </authorList>
    </citation>
    <scope>NUCLEOTIDE SEQUENCE</scope>
    <source>
        <strain evidence="4">Cailab_2022a</strain>
    </source>
</reference>
<dbReference type="AlphaFoldDB" id="A0AAV7X9U5"/>
<dbReference type="Pfam" id="PF01722">
    <property type="entry name" value="BolA"/>
    <property type="match status" value="1"/>
</dbReference>
<gene>
    <name evidence="4" type="ORF">ONE63_002888</name>
</gene>
<name>A0AAV7X9U5_9NEOP</name>
<comment type="caution">
    <text evidence="4">The sequence shown here is derived from an EMBL/GenBank/DDBJ whole genome shotgun (WGS) entry which is preliminary data.</text>
</comment>
<sequence>MNLASRRLHTSGLSKISFTMIREAMGQVEAAMYKKLESSLQPVHLELHNESFMHNVPKGSETHFKVVVVSSQFEGKPLIQRHRAVNDLLAEELKSGVHALSIVAKTPEQWESSTKTVDPSPKCRGGFGK</sequence>